<proteinExistence type="predicted"/>
<protein>
    <submittedName>
        <fullName evidence="1">Uncharacterized protein</fullName>
    </submittedName>
</protein>
<accession>A0AAU1M381</accession>
<gene>
    <name evidence="1" type="ORF">OG222_33955</name>
</gene>
<dbReference type="AlphaFoldDB" id="A0AAU1M381"/>
<evidence type="ECO:0000313" key="1">
    <source>
        <dbReference type="EMBL" id="WTQ77846.1"/>
    </source>
</evidence>
<dbReference type="EMBL" id="CP108169">
    <property type="protein sequence ID" value="WTQ77846.1"/>
    <property type="molecule type" value="Genomic_DNA"/>
</dbReference>
<organism evidence="1">
    <name type="scientific">Streptomyces sp. NBC_00148</name>
    <dbReference type="NCBI Taxonomy" id="2903626"/>
    <lineage>
        <taxon>Bacteria</taxon>
        <taxon>Bacillati</taxon>
        <taxon>Actinomycetota</taxon>
        <taxon>Actinomycetes</taxon>
        <taxon>Kitasatosporales</taxon>
        <taxon>Streptomycetaceae</taxon>
        <taxon>Streptomyces</taxon>
    </lineage>
</organism>
<reference evidence="1" key="1">
    <citation type="submission" date="2022-10" db="EMBL/GenBank/DDBJ databases">
        <title>The complete genomes of actinobacterial strains from the NBC collection.</title>
        <authorList>
            <person name="Joergensen T.S."/>
            <person name="Alvarez Arevalo M."/>
            <person name="Sterndorff E.B."/>
            <person name="Faurdal D."/>
            <person name="Vuksanovic O."/>
            <person name="Mourched A.-S."/>
            <person name="Charusanti P."/>
            <person name="Shaw S."/>
            <person name="Blin K."/>
            <person name="Weber T."/>
        </authorList>
    </citation>
    <scope>NUCLEOTIDE SEQUENCE</scope>
    <source>
        <strain evidence="1">NBC_00148</strain>
    </source>
</reference>
<sequence length="43" mass="4850">MLSLDNVHCSYAIPSTAMAGSWTWLTLITTEVDMMAAMTEIWR</sequence>
<name>A0AAU1M381_9ACTN</name>